<dbReference type="EMBL" id="LVJH01000007">
    <property type="protein sequence ID" value="OAB44292.1"/>
    <property type="molecule type" value="Genomic_DNA"/>
</dbReference>
<protein>
    <recommendedName>
        <fullName evidence="4">Zinc-finger domain-containing protein</fullName>
    </recommendedName>
</protein>
<dbReference type="AlphaFoldDB" id="A0A168M6R2"/>
<gene>
    <name evidence="2" type="ORF">PGLA_06415</name>
</gene>
<dbReference type="STRING" id="494026.PGLA_06415"/>
<evidence type="ECO:0008006" key="4">
    <source>
        <dbReference type="Google" id="ProtNLM"/>
    </source>
</evidence>
<dbReference type="Proteomes" id="UP000076967">
    <property type="component" value="Unassembled WGS sequence"/>
</dbReference>
<sequence>MKCCEAQELFGLIWDAPIEDPKRRMLEQHIATCSECSAEFEFWEESQLLIHGLSVEVTDMQLESVNRQVMDRIYSESPWLIQDKGKPFAVSGATRRRLSLWITACLMLFFVSFFYLVMMDRSTPPMNSAPTNGILPTGVAGTPNVLPKNGSYIIPELNSGIVEPLVVSMGPSHPIYWMVLSILSVALALFSLRRLSQIRR</sequence>
<name>A0A168M6R2_9BACL</name>
<evidence type="ECO:0000313" key="2">
    <source>
        <dbReference type="EMBL" id="OAB44292.1"/>
    </source>
</evidence>
<keyword evidence="3" id="KW-1185">Reference proteome</keyword>
<evidence type="ECO:0000313" key="3">
    <source>
        <dbReference type="Proteomes" id="UP000076967"/>
    </source>
</evidence>
<keyword evidence="1" id="KW-0472">Membrane</keyword>
<accession>A0A168M6R2</accession>
<keyword evidence="1" id="KW-0812">Transmembrane</keyword>
<comment type="caution">
    <text evidence="2">The sequence shown here is derived from an EMBL/GenBank/DDBJ whole genome shotgun (WGS) entry which is preliminary data.</text>
</comment>
<dbReference type="RefSeq" id="WP_068530446.1">
    <property type="nucleotide sequence ID" value="NZ_LVJH01000007.1"/>
</dbReference>
<reference evidence="2 3" key="1">
    <citation type="submission" date="2016-03" db="EMBL/GenBank/DDBJ databases">
        <title>Draft genome sequence of Paenibacillus glacialis DSM 22343.</title>
        <authorList>
            <person name="Shin S.-K."/>
            <person name="Yi H."/>
        </authorList>
    </citation>
    <scope>NUCLEOTIDE SEQUENCE [LARGE SCALE GENOMIC DNA]</scope>
    <source>
        <strain evidence="2 3">DSM 22343</strain>
    </source>
</reference>
<organism evidence="2 3">
    <name type="scientific">Paenibacillus glacialis</name>
    <dbReference type="NCBI Taxonomy" id="494026"/>
    <lineage>
        <taxon>Bacteria</taxon>
        <taxon>Bacillati</taxon>
        <taxon>Bacillota</taxon>
        <taxon>Bacilli</taxon>
        <taxon>Bacillales</taxon>
        <taxon>Paenibacillaceae</taxon>
        <taxon>Paenibacillus</taxon>
    </lineage>
</organism>
<proteinExistence type="predicted"/>
<evidence type="ECO:0000256" key="1">
    <source>
        <dbReference type="SAM" id="Phobius"/>
    </source>
</evidence>
<keyword evidence="1" id="KW-1133">Transmembrane helix</keyword>
<feature type="transmembrane region" description="Helical" evidence="1">
    <location>
        <begin position="175"/>
        <end position="192"/>
    </location>
</feature>
<feature type="transmembrane region" description="Helical" evidence="1">
    <location>
        <begin position="98"/>
        <end position="118"/>
    </location>
</feature>
<dbReference type="OrthoDB" id="2679416at2"/>